<dbReference type="STRING" id="1192034.CAP_6691"/>
<keyword evidence="1" id="KW-0489">Methyltransferase</keyword>
<dbReference type="PANTHER" id="PTHR20974:SF0">
    <property type="entry name" value="UPF0585 PROTEIN CG18661"/>
    <property type="match status" value="1"/>
</dbReference>
<gene>
    <name evidence="1" type="ORF">CAP_6691</name>
</gene>
<name>A0A017T292_9BACT</name>
<keyword evidence="1" id="KW-0808">Transferase</keyword>
<dbReference type="OrthoDB" id="5525831at2"/>
<keyword evidence="2" id="KW-1185">Reference proteome</keyword>
<evidence type="ECO:0000313" key="1">
    <source>
        <dbReference type="EMBL" id="EYF02661.1"/>
    </source>
</evidence>
<proteinExistence type="predicted"/>
<dbReference type="eggNOG" id="COG2813">
    <property type="taxonomic scope" value="Bacteria"/>
</dbReference>
<reference evidence="1 2" key="1">
    <citation type="submission" date="2013-05" db="EMBL/GenBank/DDBJ databases">
        <title>Genome assembly of Chondromyces apiculatus DSM 436.</title>
        <authorList>
            <person name="Sharma G."/>
            <person name="Khatri I."/>
            <person name="Kaur C."/>
            <person name="Mayilraj S."/>
            <person name="Subramanian S."/>
        </authorList>
    </citation>
    <scope>NUCLEOTIDE SEQUENCE [LARGE SCALE GENOMIC DNA]</scope>
    <source>
        <strain evidence="1 2">DSM 436</strain>
    </source>
</reference>
<dbReference type="GO" id="GO:0008168">
    <property type="term" value="F:methyltransferase activity"/>
    <property type="evidence" value="ECO:0007669"/>
    <property type="project" value="UniProtKB-KW"/>
</dbReference>
<dbReference type="InterPro" id="IPR029063">
    <property type="entry name" value="SAM-dependent_MTases_sf"/>
</dbReference>
<comment type="caution">
    <text evidence="1">The sequence shown here is derived from an EMBL/GenBank/DDBJ whole genome shotgun (WGS) entry which is preliminary data.</text>
</comment>
<dbReference type="Gene3D" id="3.40.50.150">
    <property type="entry name" value="Vaccinia Virus protein VP39"/>
    <property type="match status" value="1"/>
</dbReference>
<dbReference type="SUPFAM" id="SSF53335">
    <property type="entry name" value="S-adenosyl-L-methionine-dependent methyltransferases"/>
    <property type="match status" value="1"/>
</dbReference>
<dbReference type="CDD" id="cd02440">
    <property type="entry name" value="AdoMet_MTases"/>
    <property type="match status" value="1"/>
</dbReference>
<dbReference type="PANTHER" id="PTHR20974">
    <property type="entry name" value="UPF0585 PROTEIN CG18661"/>
    <property type="match status" value="1"/>
</dbReference>
<dbReference type="GO" id="GO:0032259">
    <property type="term" value="P:methylation"/>
    <property type="evidence" value="ECO:0007669"/>
    <property type="project" value="UniProtKB-KW"/>
</dbReference>
<evidence type="ECO:0000313" key="2">
    <source>
        <dbReference type="Proteomes" id="UP000019678"/>
    </source>
</evidence>
<accession>A0A017T292</accession>
<organism evidence="1 2">
    <name type="scientific">Chondromyces apiculatus DSM 436</name>
    <dbReference type="NCBI Taxonomy" id="1192034"/>
    <lineage>
        <taxon>Bacteria</taxon>
        <taxon>Pseudomonadati</taxon>
        <taxon>Myxococcota</taxon>
        <taxon>Polyangia</taxon>
        <taxon>Polyangiales</taxon>
        <taxon>Polyangiaceae</taxon>
        <taxon>Chondromyces</taxon>
    </lineage>
</organism>
<dbReference type="AlphaFoldDB" id="A0A017T292"/>
<dbReference type="InterPro" id="IPR010342">
    <property type="entry name" value="DUF938"/>
</dbReference>
<dbReference type="Proteomes" id="UP000019678">
    <property type="component" value="Unassembled WGS sequence"/>
</dbReference>
<dbReference type="RefSeq" id="WP_044247239.1">
    <property type="nucleotide sequence ID" value="NZ_ASRX01000057.1"/>
</dbReference>
<sequence>MKRIAPAADRNKSPILGVLRPLLPDGARVLEIASGTGQHMIHFASALPTVTFQPSDADPAALESIESYRAEAGLSNVAPPVLLDAASASWPVTSADAVVCINMIHISPWSSCEGLFRGAARILPPGGVLVLYGPYCFSGRYTAPSNEAFDASLKEQNPAWGVRDIDDLSRLATETGFVNEAITALPANNHVLVFRRQA</sequence>
<protein>
    <submittedName>
        <fullName evidence="1">SAM-dependent methyltransferase</fullName>
    </submittedName>
</protein>
<dbReference type="Pfam" id="PF06080">
    <property type="entry name" value="DUF938"/>
    <property type="match status" value="1"/>
</dbReference>
<dbReference type="EMBL" id="ASRX01000057">
    <property type="protein sequence ID" value="EYF02661.1"/>
    <property type="molecule type" value="Genomic_DNA"/>
</dbReference>